<dbReference type="Pfam" id="PF13439">
    <property type="entry name" value="Glyco_transf_4"/>
    <property type="match status" value="1"/>
</dbReference>
<evidence type="ECO:0000313" key="3">
    <source>
        <dbReference type="Proteomes" id="UP000005824"/>
    </source>
</evidence>
<name>B4D8R4_9BACT</name>
<evidence type="ECO:0000259" key="1">
    <source>
        <dbReference type="Pfam" id="PF13439"/>
    </source>
</evidence>
<reference evidence="2 3" key="1">
    <citation type="journal article" date="2011" name="J. Bacteriol.">
        <title>Genome sequence of Chthoniobacter flavus Ellin428, an aerobic heterotrophic soil bacterium.</title>
        <authorList>
            <person name="Kant R."/>
            <person name="van Passel M.W."/>
            <person name="Palva A."/>
            <person name="Lucas S."/>
            <person name="Lapidus A."/>
            <person name="Glavina Del Rio T."/>
            <person name="Dalin E."/>
            <person name="Tice H."/>
            <person name="Bruce D."/>
            <person name="Goodwin L."/>
            <person name="Pitluck S."/>
            <person name="Larimer F.W."/>
            <person name="Land M.L."/>
            <person name="Hauser L."/>
            <person name="Sangwan P."/>
            <person name="de Vos W.M."/>
            <person name="Janssen P.H."/>
            <person name="Smidt H."/>
        </authorList>
    </citation>
    <scope>NUCLEOTIDE SEQUENCE [LARGE SCALE GENOMIC DNA]</scope>
    <source>
        <strain evidence="2 3">Ellin428</strain>
    </source>
</reference>
<dbReference type="InParanoid" id="B4D8R4"/>
<dbReference type="EMBL" id="ABVL01000023">
    <property type="protein sequence ID" value="EDY17122.1"/>
    <property type="molecule type" value="Genomic_DNA"/>
</dbReference>
<organism evidence="2 3">
    <name type="scientific">Chthoniobacter flavus Ellin428</name>
    <dbReference type="NCBI Taxonomy" id="497964"/>
    <lineage>
        <taxon>Bacteria</taxon>
        <taxon>Pseudomonadati</taxon>
        <taxon>Verrucomicrobiota</taxon>
        <taxon>Spartobacteria</taxon>
        <taxon>Chthoniobacterales</taxon>
        <taxon>Chthoniobacteraceae</taxon>
        <taxon>Chthoniobacter</taxon>
    </lineage>
</organism>
<dbReference type="STRING" id="497964.CfE428DRAFT_5304"/>
<dbReference type="Proteomes" id="UP000005824">
    <property type="component" value="Unassembled WGS sequence"/>
</dbReference>
<dbReference type="FunCoup" id="B4D8R4">
    <property type="interactions" value="75"/>
</dbReference>
<accession>B4D8R4</accession>
<dbReference type="GO" id="GO:0016757">
    <property type="term" value="F:glycosyltransferase activity"/>
    <property type="evidence" value="ECO:0007669"/>
    <property type="project" value="UniProtKB-ARBA"/>
</dbReference>
<evidence type="ECO:0000313" key="2">
    <source>
        <dbReference type="EMBL" id="EDY17122.1"/>
    </source>
</evidence>
<dbReference type="PANTHER" id="PTHR12526:SF623">
    <property type="entry name" value="WABG"/>
    <property type="match status" value="1"/>
</dbReference>
<dbReference type="Gene3D" id="3.40.50.2000">
    <property type="entry name" value="Glycogen Phosphorylase B"/>
    <property type="match status" value="2"/>
</dbReference>
<dbReference type="CDD" id="cd03801">
    <property type="entry name" value="GT4_PimA-like"/>
    <property type="match status" value="1"/>
</dbReference>
<dbReference type="InterPro" id="IPR028098">
    <property type="entry name" value="Glyco_trans_4-like_N"/>
</dbReference>
<dbReference type="Pfam" id="PF13692">
    <property type="entry name" value="Glyco_trans_1_4"/>
    <property type="match status" value="1"/>
</dbReference>
<proteinExistence type="predicted"/>
<comment type="caution">
    <text evidence="2">The sequence shown here is derived from an EMBL/GenBank/DDBJ whole genome shotgun (WGS) entry which is preliminary data.</text>
</comment>
<gene>
    <name evidence="2" type="ORF">CfE428DRAFT_5304</name>
</gene>
<sequence>MKIGLVRRGYSRTGGAEAYLRRFAEAASEVGHSIVLFSERWPVEEWPFELVPVDSKSPGTFADAVLALRPRDRCDFVFSLERLHTCDAYRAGDGVHAAWLELRKKFEPPWKAWFRRFSGKHREILMLEKELFGPRGARAVIANSALIRDEIVQHFQYPQTQIQVIHNGVPPFNVPPDARAHTRASLGLKDDDFAILFAGSGWSRKGLRFAIEAMNEAKLDHATLLVAGRGNHRAMPKSQYTRFLGPVKDMPPLLAAADAFILPTIYDPFSNACLEALVAGLPVITSAQNGFSEIIESGLEGEIIQEPNDVPALAAAIKSWSDPDRRAIAKLRLETLGAHYTIAENVRQTLAAIQALR</sequence>
<dbReference type="RefSeq" id="WP_006982625.1">
    <property type="nucleotide sequence ID" value="NZ_ABVL01000023.1"/>
</dbReference>
<keyword evidence="2" id="KW-0808">Transferase</keyword>
<protein>
    <submittedName>
        <fullName evidence="2">Glycosyl transferase group 1</fullName>
    </submittedName>
</protein>
<feature type="domain" description="Glycosyltransferase subfamily 4-like N-terminal" evidence="1">
    <location>
        <begin position="14"/>
        <end position="170"/>
    </location>
</feature>
<dbReference type="PANTHER" id="PTHR12526">
    <property type="entry name" value="GLYCOSYLTRANSFERASE"/>
    <property type="match status" value="1"/>
</dbReference>
<dbReference type="SUPFAM" id="SSF53756">
    <property type="entry name" value="UDP-Glycosyltransferase/glycogen phosphorylase"/>
    <property type="match status" value="1"/>
</dbReference>
<dbReference type="eggNOG" id="COG0438">
    <property type="taxonomic scope" value="Bacteria"/>
</dbReference>
<dbReference type="AlphaFoldDB" id="B4D8R4"/>
<keyword evidence="3" id="KW-1185">Reference proteome</keyword>